<proteinExistence type="predicted"/>
<feature type="region of interest" description="Disordered" evidence="1">
    <location>
        <begin position="295"/>
        <end position="315"/>
    </location>
</feature>
<dbReference type="InterPro" id="IPR019410">
    <property type="entry name" value="Methyltransf_16"/>
</dbReference>
<feature type="region of interest" description="Disordered" evidence="1">
    <location>
        <begin position="183"/>
        <end position="205"/>
    </location>
</feature>
<dbReference type="Gene3D" id="3.40.50.150">
    <property type="entry name" value="Vaccinia Virus protein VP39"/>
    <property type="match status" value="1"/>
</dbReference>
<comment type="caution">
    <text evidence="2">The sequence shown here is derived from an EMBL/GenBank/DDBJ whole genome shotgun (WGS) entry which is preliminary data.</text>
</comment>
<evidence type="ECO:0000256" key="1">
    <source>
        <dbReference type="SAM" id="MobiDB-lite"/>
    </source>
</evidence>
<reference evidence="2 3" key="1">
    <citation type="journal article" date="2017" name="Mol. Biol. Evol.">
        <title>The 4-celled Tetrabaena socialis nuclear genome reveals the essential components for genetic control of cell number at the origin of multicellularity in the volvocine lineage.</title>
        <authorList>
            <person name="Featherston J."/>
            <person name="Arakaki Y."/>
            <person name="Hanschen E.R."/>
            <person name="Ferris P.J."/>
            <person name="Michod R.E."/>
            <person name="Olson B.J.S.C."/>
            <person name="Nozaki H."/>
            <person name="Durand P.M."/>
        </authorList>
    </citation>
    <scope>NUCLEOTIDE SEQUENCE [LARGE SCALE GENOMIC DNA]</scope>
    <source>
        <strain evidence="2 3">NIES-571</strain>
    </source>
</reference>
<keyword evidence="3" id="KW-1185">Reference proteome</keyword>
<dbReference type="EMBL" id="PGGS01001259">
    <property type="protein sequence ID" value="PNH00633.1"/>
    <property type="molecule type" value="Genomic_DNA"/>
</dbReference>
<accession>A0A2J7ZK48</accession>
<name>A0A2J7ZK48_9CHLO</name>
<dbReference type="Proteomes" id="UP000236333">
    <property type="component" value="Unassembled WGS sequence"/>
</dbReference>
<dbReference type="PANTHER" id="PTHR14614">
    <property type="entry name" value="HEPATOCELLULAR CARCINOMA-ASSOCIATED ANTIGEN"/>
    <property type="match status" value="1"/>
</dbReference>
<dbReference type="AlphaFoldDB" id="A0A2J7ZK48"/>
<evidence type="ECO:0000313" key="3">
    <source>
        <dbReference type="Proteomes" id="UP000236333"/>
    </source>
</evidence>
<dbReference type="PANTHER" id="PTHR14614:SF157">
    <property type="entry name" value="METHYLTRANSFERASE TYPE 12 DOMAIN-CONTAINING PROTEIN"/>
    <property type="match status" value="1"/>
</dbReference>
<gene>
    <name evidence="2" type="ORF">TSOC_013531</name>
</gene>
<organism evidence="2 3">
    <name type="scientific">Tetrabaena socialis</name>
    <dbReference type="NCBI Taxonomy" id="47790"/>
    <lineage>
        <taxon>Eukaryota</taxon>
        <taxon>Viridiplantae</taxon>
        <taxon>Chlorophyta</taxon>
        <taxon>core chlorophytes</taxon>
        <taxon>Chlorophyceae</taxon>
        <taxon>CS clade</taxon>
        <taxon>Chlamydomonadales</taxon>
        <taxon>Tetrabaenaceae</taxon>
        <taxon>Tetrabaena</taxon>
    </lineage>
</organism>
<dbReference type="OrthoDB" id="407325at2759"/>
<dbReference type="SUPFAM" id="SSF53335">
    <property type="entry name" value="S-adenosyl-L-methionine-dependent methyltransferases"/>
    <property type="match status" value="1"/>
</dbReference>
<sequence length="384" mass="39542">MGQVQLDTSAEAVNRINSTGGFYGFEVRYRNPSARIEVAINDPSGHQGAPQPAHRFFVSTPAQPKHYYYAPDIALSSAFQDPYFFDQDYTIAGSTGFLLWEANWLLLRLLRGAPSPSPAQPAARPTLHLGRLLRGRRVLELGSGTGLAGLCAAAAGAHVLLTDLASVCAGALAPNLQRNARAGGAGQAGAGAGAGTGGGGAGAADGAAEAGAEARVAESGAAALGRPWAGAVAVGQGSAAVMALDWTEPLGPQAREGGNDPRDADFILAVDTIWLLDILRCFIEVVLAVLRHTPSADPGPNADADPGSGPEVPAPPPPLVQRACFLAFVERAGADSKLFVRGGVVEQELRARGCVVEVLVAEEVDVDGVQRPGRVLRVVLGEEG</sequence>
<feature type="non-terminal residue" evidence="2">
    <location>
        <position position="384"/>
    </location>
</feature>
<feature type="compositionally biased region" description="Gly residues" evidence="1">
    <location>
        <begin position="183"/>
        <end position="203"/>
    </location>
</feature>
<protein>
    <submittedName>
        <fullName evidence="2">Uncharacterized protein</fullName>
    </submittedName>
</protein>
<dbReference type="Pfam" id="PF10294">
    <property type="entry name" value="Methyltransf_16"/>
    <property type="match status" value="1"/>
</dbReference>
<evidence type="ECO:0000313" key="2">
    <source>
        <dbReference type="EMBL" id="PNH00633.1"/>
    </source>
</evidence>
<dbReference type="InterPro" id="IPR029063">
    <property type="entry name" value="SAM-dependent_MTases_sf"/>
</dbReference>